<gene>
    <name evidence="1" type="ORF">K431DRAFT_160243</name>
</gene>
<protein>
    <submittedName>
        <fullName evidence="1">Uncharacterized protein</fullName>
    </submittedName>
</protein>
<evidence type="ECO:0000313" key="1">
    <source>
        <dbReference type="EMBL" id="KAF2717303.1"/>
    </source>
</evidence>
<dbReference type="EMBL" id="MU003847">
    <property type="protein sequence ID" value="KAF2717303.1"/>
    <property type="molecule type" value="Genomic_DNA"/>
</dbReference>
<comment type="caution">
    <text evidence="1">The sequence shown here is derived from an EMBL/GenBank/DDBJ whole genome shotgun (WGS) entry which is preliminary data.</text>
</comment>
<sequence>MTHSYIPSSACKNIPPLGNFFSSAKPCLAALLPRLQNRIALCRRTGSRYGSHDILFTSTDGGLWRRPPSVAKRNRLEGQYRSHDWCRLWLALCSPLPRVFAPRVRHEDFVFTHTRHPGLLFPASSYQPATSISGFSTAADTAFTQYRSPRPTHAGRLGKTGRVMCAVMQ</sequence>
<evidence type="ECO:0000313" key="2">
    <source>
        <dbReference type="Proteomes" id="UP000799441"/>
    </source>
</evidence>
<proteinExistence type="predicted"/>
<reference evidence="1" key="1">
    <citation type="journal article" date="2020" name="Stud. Mycol.">
        <title>101 Dothideomycetes genomes: a test case for predicting lifestyles and emergence of pathogens.</title>
        <authorList>
            <person name="Haridas S."/>
            <person name="Albert R."/>
            <person name="Binder M."/>
            <person name="Bloem J."/>
            <person name="Labutti K."/>
            <person name="Salamov A."/>
            <person name="Andreopoulos B."/>
            <person name="Baker S."/>
            <person name="Barry K."/>
            <person name="Bills G."/>
            <person name="Bluhm B."/>
            <person name="Cannon C."/>
            <person name="Castanera R."/>
            <person name="Culley D."/>
            <person name="Daum C."/>
            <person name="Ezra D."/>
            <person name="Gonzalez J."/>
            <person name="Henrissat B."/>
            <person name="Kuo A."/>
            <person name="Liang C."/>
            <person name="Lipzen A."/>
            <person name="Lutzoni F."/>
            <person name="Magnuson J."/>
            <person name="Mondo S."/>
            <person name="Nolan M."/>
            <person name="Ohm R."/>
            <person name="Pangilinan J."/>
            <person name="Park H.-J."/>
            <person name="Ramirez L."/>
            <person name="Alfaro M."/>
            <person name="Sun H."/>
            <person name="Tritt A."/>
            <person name="Yoshinaga Y."/>
            <person name="Zwiers L.-H."/>
            <person name="Turgeon B."/>
            <person name="Goodwin S."/>
            <person name="Spatafora J."/>
            <person name="Crous P."/>
            <person name="Grigoriev I."/>
        </authorList>
    </citation>
    <scope>NUCLEOTIDE SEQUENCE</scope>
    <source>
        <strain evidence="1">CBS 116435</strain>
    </source>
</reference>
<name>A0A9P4PYI3_9PEZI</name>
<accession>A0A9P4PYI3</accession>
<dbReference type="Proteomes" id="UP000799441">
    <property type="component" value="Unassembled WGS sequence"/>
</dbReference>
<organism evidence="1 2">
    <name type="scientific">Polychaeton citri CBS 116435</name>
    <dbReference type="NCBI Taxonomy" id="1314669"/>
    <lineage>
        <taxon>Eukaryota</taxon>
        <taxon>Fungi</taxon>
        <taxon>Dikarya</taxon>
        <taxon>Ascomycota</taxon>
        <taxon>Pezizomycotina</taxon>
        <taxon>Dothideomycetes</taxon>
        <taxon>Dothideomycetidae</taxon>
        <taxon>Capnodiales</taxon>
        <taxon>Capnodiaceae</taxon>
        <taxon>Polychaeton</taxon>
    </lineage>
</organism>
<keyword evidence="2" id="KW-1185">Reference proteome</keyword>
<dbReference type="AlphaFoldDB" id="A0A9P4PYI3"/>